<comment type="function">
    <text evidence="5">Responsible for synthesis of pseudouridine from uracil.</text>
</comment>
<dbReference type="Gene3D" id="3.30.2350.10">
    <property type="entry name" value="Pseudouridine synthase"/>
    <property type="match status" value="1"/>
</dbReference>
<dbReference type="STRING" id="1714016.BA724_12570"/>
<accession>A0A1E7DMK7</accession>
<dbReference type="GO" id="GO:0140098">
    <property type="term" value="F:catalytic activity, acting on RNA"/>
    <property type="evidence" value="ECO:0007669"/>
    <property type="project" value="UniProtKB-ARBA"/>
</dbReference>
<keyword evidence="8" id="KW-1185">Reference proteome</keyword>
<dbReference type="PANTHER" id="PTHR21600">
    <property type="entry name" value="MITOCHONDRIAL RNA PSEUDOURIDINE SYNTHASE"/>
    <property type="match status" value="1"/>
</dbReference>
<proteinExistence type="inferred from homology"/>
<comment type="catalytic activity">
    <reaction evidence="1 5">
        <text>a uridine in RNA = a pseudouridine in RNA</text>
        <dbReference type="Rhea" id="RHEA:48348"/>
        <dbReference type="Rhea" id="RHEA-COMP:12068"/>
        <dbReference type="Rhea" id="RHEA-COMP:12069"/>
        <dbReference type="ChEBI" id="CHEBI:65314"/>
        <dbReference type="ChEBI" id="CHEBI:65315"/>
    </reaction>
</comment>
<dbReference type="OrthoDB" id="9807829at2"/>
<name>A0A1E7DMK7_9BACI</name>
<dbReference type="InterPro" id="IPR006224">
    <property type="entry name" value="PsdUridine_synth_RluA-like_CS"/>
</dbReference>
<dbReference type="InterPro" id="IPR006145">
    <property type="entry name" value="PsdUridine_synth_RsuA/RluA"/>
</dbReference>
<feature type="active site" evidence="4">
    <location>
        <position position="143"/>
    </location>
</feature>
<dbReference type="InterPro" id="IPR050188">
    <property type="entry name" value="RluA_PseudoU_synthase"/>
</dbReference>
<dbReference type="FunFam" id="3.30.2350.10:FF:000005">
    <property type="entry name" value="Pseudouridine synthase"/>
    <property type="match status" value="1"/>
</dbReference>
<comment type="similarity">
    <text evidence="2 5">Belongs to the pseudouridine synthase RluA family.</text>
</comment>
<keyword evidence="3 5" id="KW-0413">Isomerase</keyword>
<dbReference type="GO" id="GO:0003723">
    <property type="term" value="F:RNA binding"/>
    <property type="evidence" value="ECO:0007669"/>
    <property type="project" value="InterPro"/>
</dbReference>
<organism evidence="7 8">
    <name type="scientific">Domibacillus iocasae</name>
    <dbReference type="NCBI Taxonomy" id="1714016"/>
    <lineage>
        <taxon>Bacteria</taxon>
        <taxon>Bacillati</taxon>
        <taxon>Bacillota</taxon>
        <taxon>Bacilli</taxon>
        <taxon>Bacillales</taxon>
        <taxon>Bacillaceae</taxon>
        <taxon>Domibacillus</taxon>
    </lineage>
</organism>
<evidence type="ECO:0000256" key="4">
    <source>
        <dbReference type="PIRSR" id="PIRSR606225-1"/>
    </source>
</evidence>
<dbReference type="AlphaFoldDB" id="A0A1E7DMK7"/>
<dbReference type="RefSeq" id="WP_069939696.1">
    <property type="nucleotide sequence ID" value="NZ_MAMP01000024.1"/>
</dbReference>
<evidence type="ECO:0000256" key="3">
    <source>
        <dbReference type="ARBA" id="ARBA00023235"/>
    </source>
</evidence>
<dbReference type="GO" id="GO:0000455">
    <property type="term" value="P:enzyme-directed rRNA pseudouridine synthesis"/>
    <property type="evidence" value="ECO:0007669"/>
    <property type="project" value="TreeGrafter"/>
</dbReference>
<dbReference type="Pfam" id="PF00849">
    <property type="entry name" value="PseudoU_synth_2"/>
    <property type="match status" value="1"/>
</dbReference>
<dbReference type="SUPFAM" id="SSF55120">
    <property type="entry name" value="Pseudouridine synthase"/>
    <property type="match status" value="1"/>
</dbReference>
<evidence type="ECO:0000259" key="6">
    <source>
        <dbReference type="Pfam" id="PF00849"/>
    </source>
</evidence>
<feature type="domain" description="Pseudouridine synthase RsuA/RluA-like" evidence="6">
    <location>
        <begin position="97"/>
        <end position="246"/>
    </location>
</feature>
<dbReference type="PANTHER" id="PTHR21600:SF35">
    <property type="entry name" value="PSEUDOURIDINE SYNTHASE"/>
    <property type="match status" value="1"/>
</dbReference>
<evidence type="ECO:0000256" key="5">
    <source>
        <dbReference type="RuleBase" id="RU362028"/>
    </source>
</evidence>
<dbReference type="GO" id="GO:0009982">
    <property type="term" value="F:pseudouridine synthase activity"/>
    <property type="evidence" value="ECO:0007669"/>
    <property type="project" value="InterPro"/>
</dbReference>
<dbReference type="PROSITE" id="PS01129">
    <property type="entry name" value="PSI_RLU"/>
    <property type="match status" value="1"/>
</dbReference>
<comment type="caution">
    <text evidence="7">The sequence shown here is derived from an EMBL/GenBank/DDBJ whole genome shotgun (WGS) entry which is preliminary data.</text>
</comment>
<protein>
    <recommendedName>
        <fullName evidence="5">Pseudouridine synthase</fullName>
        <ecNumber evidence="5">5.4.99.-</ecNumber>
    </recommendedName>
</protein>
<dbReference type="CDD" id="cd02869">
    <property type="entry name" value="PseudoU_synth_RluA_like"/>
    <property type="match status" value="1"/>
</dbReference>
<dbReference type="Proteomes" id="UP000095658">
    <property type="component" value="Unassembled WGS sequence"/>
</dbReference>
<dbReference type="InterPro" id="IPR006225">
    <property type="entry name" value="PsdUridine_synth_RluC/D"/>
</dbReference>
<dbReference type="EC" id="5.4.99.-" evidence="5"/>
<dbReference type="NCBIfam" id="TIGR00005">
    <property type="entry name" value="rluA_subfam"/>
    <property type="match status" value="1"/>
</dbReference>
<evidence type="ECO:0000313" key="7">
    <source>
        <dbReference type="EMBL" id="OES43918.1"/>
    </source>
</evidence>
<evidence type="ECO:0000256" key="2">
    <source>
        <dbReference type="ARBA" id="ARBA00010876"/>
    </source>
</evidence>
<reference evidence="7 8" key="1">
    <citation type="submission" date="2016-06" db="EMBL/GenBank/DDBJ databases">
        <title>Domibacillus iocasae genome sequencing.</title>
        <authorList>
            <person name="Verma A."/>
            <person name="Pal Y."/>
            <person name="Ojha A.K."/>
            <person name="Krishnamurthi S."/>
        </authorList>
    </citation>
    <scope>NUCLEOTIDE SEQUENCE [LARGE SCALE GENOMIC DNA]</scope>
    <source>
        <strain evidence="7 8">DSM 29979</strain>
    </source>
</reference>
<dbReference type="EMBL" id="MAMP01000024">
    <property type="protein sequence ID" value="OES43918.1"/>
    <property type="molecule type" value="Genomic_DNA"/>
</dbReference>
<gene>
    <name evidence="7" type="ORF">BA724_12570</name>
</gene>
<evidence type="ECO:0000256" key="1">
    <source>
        <dbReference type="ARBA" id="ARBA00000073"/>
    </source>
</evidence>
<evidence type="ECO:0000313" key="8">
    <source>
        <dbReference type="Proteomes" id="UP000095658"/>
    </source>
</evidence>
<sequence length="301" mass="33315">MIPLSAAKGNPFQLSWKADQDGVLLRTFLQEKAISKRALTDIKFTGGLIEVNGCEVNVRHMLSAGDTVRIVFPPEVPSDGIKAEQLDLPVLYEDDVLIAVAKPAGMNTIPSREHPAGSLASGLLWIYEERGIQATAHIVTRLDRNTSGIVLAAKHRYVHHLMSEMQKQKAVFRKYEALAEGVFTQADGVIEAPIGRRDDSIIERTVRADGQYARTGYQVVKQYDTFAHVSVKPETGRTHQIRVHFAYIGHPLAGDDLYGGSTKRMTRQALHCGSILFHHPLTGVQIDVSMPMPIDMKNLVM</sequence>
<dbReference type="InterPro" id="IPR020103">
    <property type="entry name" value="PsdUridine_synth_cat_dom_sf"/>
</dbReference>